<proteinExistence type="predicted"/>
<sequence length="38" mass="4609">MSEELKTKKTLNLVENRKAVIKTYDLKKIIRDIRNNYE</sequence>
<dbReference type="AlphaFoldDB" id="A0A0F9MRW1"/>
<gene>
    <name evidence="1" type="ORF">LCGC14_1056450</name>
</gene>
<comment type="caution">
    <text evidence="1">The sequence shown here is derived from an EMBL/GenBank/DDBJ whole genome shotgun (WGS) entry which is preliminary data.</text>
</comment>
<protein>
    <submittedName>
        <fullName evidence="1">Uncharacterized protein</fullName>
    </submittedName>
</protein>
<organism evidence="1">
    <name type="scientific">marine sediment metagenome</name>
    <dbReference type="NCBI Taxonomy" id="412755"/>
    <lineage>
        <taxon>unclassified sequences</taxon>
        <taxon>metagenomes</taxon>
        <taxon>ecological metagenomes</taxon>
    </lineage>
</organism>
<name>A0A0F9MRW1_9ZZZZ</name>
<reference evidence="1" key="1">
    <citation type="journal article" date="2015" name="Nature">
        <title>Complex archaea that bridge the gap between prokaryotes and eukaryotes.</title>
        <authorList>
            <person name="Spang A."/>
            <person name="Saw J.H."/>
            <person name="Jorgensen S.L."/>
            <person name="Zaremba-Niedzwiedzka K."/>
            <person name="Martijn J."/>
            <person name="Lind A.E."/>
            <person name="van Eijk R."/>
            <person name="Schleper C."/>
            <person name="Guy L."/>
            <person name="Ettema T.J."/>
        </authorList>
    </citation>
    <scope>NUCLEOTIDE SEQUENCE</scope>
</reference>
<dbReference type="EMBL" id="LAZR01004454">
    <property type="protein sequence ID" value="KKN08459.1"/>
    <property type="molecule type" value="Genomic_DNA"/>
</dbReference>
<accession>A0A0F9MRW1</accession>
<evidence type="ECO:0000313" key="1">
    <source>
        <dbReference type="EMBL" id="KKN08459.1"/>
    </source>
</evidence>